<evidence type="ECO:0000259" key="12">
    <source>
        <dbReference type="SMART" id="SM00973"/>
    </source>
</evidence>
<dbReference type="Gene3D" id="2.60.40.150">
    <property type="entry name" value="C2 domain"/>
    <property type="match status" value="1"/>
</dbReference>
<dbReference type="WBParaSite" id="ECPE_0001023301-mRNA-1">
    <property type="protein sequence ID" value="ECPE_0001023301-mRNA-1"/>
    <property type="gene ID" value="ECPE_0001023301"/>
</dbReference>
<dbReference type="GO" id="GO:0003723">
    <property type="term" value="F:RNA binding"/>
    <property type="evidence" value="ECO:0007669"/>
    <property type="project" value="TreeGrafter"/>
</dbReference>
<dbReference type="PANTHER" id="PTHR24075">
    <property type="entry name" value="SEC63 DOMAIN-CONTAINING"/>
    <property type="match status" value="1"/>
</dbReference>
<keyword evidence="5" id="KW-0378">Hydrolase</keyword>
<keyword evidence="4" id="KW-0547">Nucleotide-binding</keyword>
<dbReference type="GO" id="GO:0005783">
    <property type="term" value="C:endoplasmic reticulum"/>
    <property type="evidence" value="ECO:0007669"/>
    <property type="project" value="UniProtKB-SubCell"/>
</dbReference>
<dbReference type="SUPFAM" id="SSF52540">
    <property type="entry name" value="P-loop containing nucleoside triphosphate hydrolases"/>
    <property type="match status" value="1"/>
</dbReference>
<dbReference type="SUPFAM" id="SSF81296">
    <property type="entry name" value="E set domains"/>
    <property type="match status" value="1"/>
</dbReference>
<dbReference type="GO" id="GO:0016020">
    <property type="term" value="C:membrane"/>
    <property type="evidence" value="ECO:0007669"/>
    <property type="project" value="UniProtKB-SubCell"/>
</dbReference>
<keyword evidence="6" id="KW-0347">Helicase</keyword>
<accession>A0A183ATB6</accession>
<protein>
    <submittedName>
        <fullName evidence="13">SEC63 domain-containing protein</fullName>
    </submittedName>
</protein>
<feature type="domain" description="SEC63" evidence="12">
    <location>
        <begin position="171"/>
        <end position="545"/>
    </location>
</feature>
<keyword evidence="7" id="KW-0256">Endoplasmic reticulum</keyword>
<name>A0A183ATB6_9TREM</name>
<sequence>LIATSTLAWGVNFPAHLVIVKGTEYYDGETKRYVDYPITDVLQMMGRAGRPQFDDQGKAVIMVQDTKKTFYKRFLYEPFPVESCLLQVLPDHLNAEIVAGTISSMQEALDYLTWTFFFRRLMLNPSYYGLADCSSSSVSAYLSQIVLNACNQLVSSHCIQFATDRPDGLIYTEMGRLASFYYLSHKTIHLFVEKLRADCTTHDLLAILASAHEYALLPVRHNEDEMNQQLSKYVPLPAIGPMECPHTKTHLLLQAHFSRLDELPVADYVTDTRSVLDQATRILQAMLDTCTQCGWLTSSISCVLLMQMVAQGLWIEDAGSGLLQLPGLSANHLMCICRADGSLINSLPELLDYVACDPDRLNLMLQSELRPRVFSRLKEVIKRFPIVELSATLIGPDPSRKTKLGQNDTRAIELDRNGCSRGPSLSVYADTDYVLRVYVTRVNPNRRAAGWGSQLATVSDLVKAKSQDGWILILGTNESCNASGELLALKRVPPRAVTVGGKRSHAICLAFRLQSRGSPRTQHNLTLYLFSDSYVGLDQQIELQFESIPCEKGNNDESGEAESSW</sequence>
<dbReference type="GO" id="GO:0016787">
    <property type="term" value="F:hydrolase activity"/>
    <property type="evidence" value="ECO:0007669"/>
    <property type="project" value="UniProtKB-KW"/>
</dbReference>
<dbReference type="AlphaFoldDB" id="A0A183ATB6"/>
<keyword evidence="11" id="KW-0143">Chaperone</keyword>
<organism evidence="13">
    <name type="scientific">Echinostoma caproni</name>
    <dbReference type="NCBI Taxonomy" id="27848"/>
    <lineage>
        <taxon>Eukaryota</taxon>
        <taxon>Metazoa</taxon>
        <taxon>Spiralia</taxon>
        <taxon>Lophotrochozoa</taxon>
        <taxon>Platyhelminthes</taxon>
        <taxon>Trematoda</taxon>
        <taxon>Digenea</taxon>
        <taxon>Plagiorchiida</taxon>
        <taxon>Echinostomata</taxon>
        <taxon>Echinostomatoidea</taxon>
        <taxon>Echinostomatidae</taxon>
        <taxon>Echinostoma</taxon>
    </lineage>
</organism>
<dbReference type="InterPro" id="IPR036390">
    <property type="entry name" value="WH_DNA-bd_sf"/>
</dbReference>
<keyword evidence="10" id="KW-0472">Membrane</keyword>
<dbReference type="Pfam" id="PF23445">
    <property type="entry name" value="WHD_SNRNP200"/>
    <property type="match status" value="1"/>
</dbReference>
<dbReference type="InterPro" id="IPR004179">
    <property type="entry name" value="Sec63-dom"/>
</dbReference>
<evidence type="ECO:0000256" key="2">
    <source>
        <dbReference type="ARBA" id="ARBA00004240"/>
    </source>
</evidence>
<dbReference type="InterPro" id="IPR027417">
    <property type="entry name" value="P-loop_NTPase"/>
</dbReference>
<evidence type="ECO:0000256" key="4">
    <source>
        <dbReference type="ARBA" id="ARBA00022741"/>
    </source>
</evidence>
<dbReference type="InterPro" id="IPR036388">
    <property type="entry name" value="WH-like_DNA-bd_sf"/>
</dbReference>
<dbReference type="InterPro" id="IPR035892">
    <property type="entry name" value="C2_domain_sf"/>
</dbReference>
<evidence type="ECO:0000256" key="3">
    <source>
        <dbReference type="ARBA" id="ARBA00022692"/>
    </source>
</evidence>
<evidence type="ECO:0000313" key="13">
    <source>
        <dbReference type="WBParaSite" id="ECPE_0001023301-mRNA-1"/>
    </source>
</evidence>
<keyword evidence="9" id="KW-1133">Transmembrane helix</keyword>
<dbReference type="FunFam" id="1.10.10.10:FF:000012">
    <property type="entry name" value="U5 small nuclear ribonucleoprotein helicase"/>
    <property type="match status" value="1"/>
</dbReference>
<dbReference type="InterPro" id="IPR014756">
    <property type="entry name" value="Ig_E-set"/>
</dbReference>
<evidence type="ECO:0000256" key="11">
    <source>
        <dbReference type="ARBA" id="ARBA00023186"/>
    </source>
</evidence>
<dbReference type="InterPro" id="IPR057842">
    <property type="entry name" value="WH_MER3"/>
</dbReference>
<evidence type="ECO:0000256" key="8">
    <source>
        <dbReference type="ARBA" id="ARBA00022840"/>
    </source>
</evidence>
<dbReference type="Gene3D" id="3.40.50.300">
    <property type="entry name" value="P-loop containing nucleotide triphosphate hydrolases"/>
    <property type="match status" value="1"/>
</dbReference>
<dbReference type="SUPFAM" id="SSF158702">
    <property type="entry name" value="Sec63 N-terminal domain-like"/>
    <property type="match status" value="1"/>
</dbReference>
<reference evidence="13" key="1">
    <citation type="submission" date="2016-06" db="UniProtKB">
        <authorList>
            <consortium name="WormBaseParasite"/>
        </authorList>
    </citation>
    <scope>IDENTIFICATION</scope>
</reference>
<dbReference type="Gene3D" id="1.10.10.10">
    <property type="entry name" value="Winged helix-like DNA-binding domain superfamily/Winged helix DNA-binding domain"/>
    <property type="match status" value="1"/>
</dbReference>
<evidence type="ECO:0000256" key="1">
    <source>
        <dbReference type="ARBA" id="ARBA00004141"/>
    </source>
</evidence>
<dbReference type="SMART" id="SM00973">
    <property type="entry name" value="Sec63"/>
    <property type="match status" value="1"/>
</dbReference>
<evidence type="ECO:0000256" key="10">
    <source>
        <dbReference type="ARBA" id="ARBA00023136"/>
    </source>
</evidence>
<comment type="subcellular location">
    <subcellularLocation>
        <location evidence="2">Endoplasmic reticulum</location>
    </subcellularLocation>
    <subcellularLocation>
        <location evidence="1">Membrane</location>
        <topology evidence="1">Multi-pass membrane protein</topology>
    </subcellularLocation>
</comment>
<evidence type="ECO:0000256" key="6">
    <source>
        <dbReference type="ARBA" id="ARBA00022806"/>
    </source>
</evidence>
<evidence type="ECO:0000256" key="5">
    <source>
        <dbReference type="ARBA" id="ARBA00022801"/>
    </source>
</evidence>
<dbReference type="SUPFAM" id="SSF46785">
    <property type="entry name" value="Winged helix' DNA-binding domain"/>
    <property type="match status" value="1"/>
</dbReference>
<dbReference type="PANTHER" id="PTHR24075:SF6">
    <property type="entry name" value="ACTIVATING SIGNAL COINTEGRATOR 1 COMPLEX SUBUNIT 3"/>
    <property type="match status" value="1"/>
</dbReference>
<proteinExistence type="predicted"/>
<dbReference type="GO" id="GO:0043138">
    <property type="term" value="F:3'-5' DNA helicase activity"/>
    <property type="evidence" value="ECO:0007669"/>
    <property type="project" value="TreeGrafter"/>
</dbReference>
<dbReference type="GO" id="GO:0005524">
    <property type="term" value="F:ATP binding"/>
    <property type="evidence" value="ECO:0007669"/>
    <property type="project" value="UniProtKB-KW"/>
</dbReference>
<dbReference type="Pfam" id="PF02889">
    <property type="entry name" value="Sec63"/>
    <property type="match status" value="1"/>
</dbReference>
<dbReference type="GO" id="GO:0005634">
    <property type="term" value="C:nucleus"/>
    <property type="evidence" value="ECO:0007669"/>
    <property type="project" value="TreeGrafter"/>
</dbReference>
<evidence type="ECO:0000256" key="9">
    <source>
        <dbReference type="ARBA" id="ARBA00022989"/>
    </source>
</evidence>
<keyword evidence="8" id="KW-0067">ATP-binding</keyword>
<evidence type="ECO:0000256" key="7">
    <source>
        <dbReference type="ARBA" id="ARBA00022824"/>
    </source>
</evidence>
<keyword evidence="3" id="KW-0812">Transmembrane</keyword>
<dbReference type="FunFam" id="1.10.3380.10:FF:000002">
    <property type="entry name" value="Activating signal cointegrator 1 complex subunit 3"/>
    <property type="match status" value="1"/>
</dbReference>
<dbReference type="Gene3D" id="1.10.3380.10">
    <property type="entry name" value="Sec63 N-terminal domain-like domain"/>
    <property type="match status" value="1"/>
</dbReference>